<name>A0AA39ITB9_9AGAR</name>
<evidence type="ECO:0000313" key="1">
    <source>
        <dbReference type="EMBL" id="KAK0430116.1"/>
    </source>
</evidence>
<feature type="non-terminal residue" evidence="1">
    <location>
        <position position="271"/>
    </location>
</feature>
<protein>
    <recommendedName>
        <fullName evidence="3">Heterokaryon incompatibility domain-containing protein</fullName>
    </recommendedName>
</protein>
<dbReference type="AlphaFoldDB" id="A0AA39ITB9"/>
<dbReference type="Proteomes" id="UP001175226">
    <property type="component" value="Unassembled WGS sequence"/>
</dbReference>
<keyword evidence="2" id="KW-1185">Reference proteome</keyword>
<reference evidence="1" key="1">
    <citation type="submission" date="2023-06" db="EMBL/GenBank/DDBJ databases">
        <authorList>
            <consortium name="Lawrence Berkeley National Laboratory"/>
            <person name="Ahrendt S."/>
            <person name="Sahu N."/>
            <person name="Indic B."/>
            <person name="Wong-Bajracharya J."/>
            <person name="Merenyi Z."/>
            <person name="Ke H.-M."/>
            <person name="Monk M."/>
            <person name="Kocsube S."/>
            <person name="Drula E."/>
            <person name="Lipzen A."/>
            <person name="Balint B."/>
            <person name="Henrissat B."/>
            <person name="Andreopoulos B."/>
            <person name="Martin F.M."/>
            <person name="Harder C.B."/>
            <person name="Rigling D."/>
            <person name="Ford K.L."/>
            <person name="Foster G.D."/>
            <person name="Pangilinan J."/>
            <person name="Papanicolaou A."/>
            <person name="Barry K."/>
            <person name="LaButti K."/>
            <person name="Viragh M."/>
            <person name="Koriabine M."/>
            <person name="Yan M."/>
            <person name="Riley R."/>
            <person name="Champramary S."/>
            <person name="Plett K.L."/>
            <person name="Tsai I.J."/>
            <person name="Slot J."/>
            <person name="Sipos G."/>
            <person name="Plett J."/>
            <person name="Nagy L.G."/>
            <person name="Grigoriev I.V."/>
        </authorList>
    </citation>
    <scope>NUCLEOTIDE SEQUENCE</scope>
    <source>
        <strain evidence="1">FPL87.14</strain>
    </source>
</reference>
<proteinExistence type="predicted"/>
<dbReference type="EMBL" id="JAUEPT010000170">
    <property type="protein sequence ID" value="KAK0430116.1"/>
    <property type="molecule type" value="Genomic_DNA"/>
</dbReference>
<evidence type="ECO:0008006" key="3">
    <source>
        <dbReference type="Google" id="ProtNLM"/>
    </source>
</evidence>
<feature type="non-terminal residue" evidence="1">
    <location>
        <position position="1"/>
    </location>
</feature>
<evidence type="ECO:0000313" key="2">
    <source>
        <dbReference type="Proteomes" id="UP001175226"/>
    </source>
</evidence>
<organism evidence="1 2">
    <name type="scientific">Armillaria borealis</name>
    <dbReference type="NCBI Taxonomy" id="47425"/>
    <lineage>
        <taxon>Eukaryota</taxon>
        <taxon>Fungi</taxon>
        <taxon>Dikarya</taxon>
        <taxon>Basidiomycota</taxon>
        <taxon>Agaricomycotina</taxon>
        <taxon>Agaricomycetes</taxon>
        <taxon>Agaricomycetidae</taxon>
        <taxon>Agaricales</taxon>
        <taxon>Marasmiineae</taxon>
        <taxon>Physalacriaceae</taxon>
        <taxon>Armillaria</taxon>
    </lineage>
</organism>
<accession>A0AA39ITB9</accession>
<comment type="caution">
    <text evidence="1">The sequence shown here is derived from an EMBL/GenBank/DDBJ whole genome shotgun (WGS) entry which is preliminary data.</text>
</comment>
<sequence length="271" mass="32305">PRVPPRQVWDLYANRVVPYWAPGAFPWGISHVWVDEKDRMDVMTPINGYEWPMPMPKDANLDLIRIEMLNLMRDDETTIQEEYAWLDVLCLWQEGGMNEHMREEEWKLDVPTIGSVYDEFQPVVCYFNGLGRPLHLTLHDFESDRSWFRRAWTLQEITTDLIIGGQTEDDVMEQEVQRKFDEQLTRLRRMQERRQVFEFASEMQNRMSTKPLDKVVGLVHLLWAKPSGKRPFAIKSCCTDAWDVLMHVMHCRFRAELFFFYPQPGDGRKCW</sequence>
<gene>
    <name evidence="1" type="ORF">EV421DRAFT_1938014</name>
</gene>